<accession>A0ABM0X8S4</accession>
<dbReference type="PANTHER" id="PTHR45663">
    <property type="entry name" value="GEO12009P1"/>
    <property type="match status" value="1"/>
</dbReference>
<dbReference type="Proteomes" id="UP000694864">
    <property type="component" value="Chromosome 3"/>
</dbReference>
<dbReference type="InterPro" id="IPR005746">
    <property type="entry name" value="Thioredoxin"/>
</dbReference>
<dbReference type="PROSITE" id="PS00194">
    <property type="entry name" value="THIOREDOXIN_1"/>
    <property type="match status" value="1"/>
</dbReference>
<dbReference type="GeneID" id="104761059"/>
<dbReference type="NCBIfam" id="TIGR01068">
    <property type="entry name" value="thioredoxin"/>
    <property type="match status" value="1"/>
</dbReference>
<feature type="domain" description="Thioredoxin" evidence="6">
    <location>
        <begin position="72"/>
        <end position="184"/>
    </location>
</feature>
<evidence type="ECO:0000256" key="2">
    <source>
        <dbReference type="ARBA" id="ARBA00022448"/>
    </source>
</evidence>
<gene>
    <name evidence="8" type="primary">LOC104761059</name>
</gene>
<keyword evidence="3" id="KW-0249">Electron transport</keyword>
<evidence type="ECO:0000259" key="6">
    <source>
        <dbReference type="PROSITE" id="PS51352"/>
    </source>
</evidence>
<reference evidence="7" key="1">
    <citation type="journal article" date="2014" name="Nat. Commun.">
        <title>The emerging biofuel crop Camelina sativa retains a highly undifferentiated hexaploid genome structure.</title>
        <authorList>
            <person name="Kagale S."/>
            <person name="Koh C."/>
            <person name="Nixon J."/>
            <person name="Bollina V."/>
            <person name="Clarke W.E."/>
            <person name="Tuteja R."/>
            <person name="Spillane C."/>
            <person name="Robinson S.J."/>
            <person name="Links M.G."/>
            <person name="Clarke C."/>
            <person name="Higgins E.E."/>
            <person name="Huebert T."/>
            <person name="Sharpe A.G."/>
            <person name="Parkin I.A."/>
        </authorList>
    </citation>
    <scope>NUCLEOTIDE SEQUENCE [LARGE SCALE GENOMIC DNA]</scope>
    <source>
        <strain evidence="7">cv. DH55</strain>
    </source>
</reference>
<dbReference type="Pfam" id="PF00085">
    <property type="entry name" value="Thioredoxin"/>
    <property type="match status" value="1"/>
</dbReference>
<keyword evidence="7" id="KW-1185">Reference proteome</keyword>
<keyword evidence="4" id="KW-1015">Disulfide bond</keyword>
<dbReference type="CDD" id="cd02947">
    <property type="entry name" value="TRX_family"/>
    <property type="match status" value="1"/>
</dbReference>
<proteinExistence type="predicted"/>
<dbReference type="InterPro" id="IPR013766">
    <property type="entry name" value="Thioredoxin_domain"/>
</dbReference>
<protein>
    <submittedName>
        <fullName evidence="8">Thioredoxin M1, chloroplastic</fullName>
    </submittedName>
</protein>
<dbReference type="InterPro" id="IPR017937">
    <property type="entry name" value="Thioredoxin_CS"/>
</dbReference>
<dbReference type="InterPro" id="IPR036249">
    <property type="entry name" value="Thioredoxin-like_sf"/>
</dbReference>
<evidence type="ECO:0000256" key="3">
    <source>
        <dbReference type="ARBA" id="ARBA00022982"/>
    </source>
</evidence>
<evidence type="ECO:0000256" key="5">
    <source>
        <dbReference type="ARBA" id="ARBA00023284"/>
    </source>
</evidence>
<sequence>MAAFTCSSRPPISLRSEMRIGSSPTGSFSTRQMFSVLPESGGLRTRLSLSSSVSKISRVSRLQRRGGGGVICEAQETATGIPVVNDSTWESLVLKADEPVFVDFWAPWCGPCKMIDPIVNELAGQYAGKMKFYKLNTDESPSTPSQYGVRSIPTIMIFVKGEKKDTIIGAVSKTTLATSIDKFL</sequence>
<keyword evidence="5" id="KW-0676">Redox-active center</keyword>
<evidence type="ECO:0000313" key="8">
    <source>
        <dbReference type="RefSeq" id="XP_010482382.1"/>
    </source>
</evidence>
<keyword evidence="2" id="KW-0813">Transport</keyword>
<dbReference type="PROSITE" id="PS51352">
    <property type="entry name" value="THIOREDOXIN_2"/>
    <property type="match status" value="1"/>
</dbReference>
<evidence type="ECO:0000256" key="1">
    <source>
        <dbReference type="ARBA" id="ARBA00004470"/>
    </source>
</evidence>
<dbReference type="Gene3D" id="3.40.30.10">
    <property type="entry name" value="Glutaredoxin"/>
    <property type="match status" value="1"/>
</dbReference>
<reference evidence="8" key="2">
    <citation type="submission" date="2025-08" db="UniProtKB">
        <authorList>
            <consortium name="RefSeq"/>
        </authorList>
    </citation>
    <scope>IDENTIFICATION</scope>
    <source>
        <tissue evidence="8">Leaf</tissue>
    </source>
</reference>
<dbReference type="RefSeq" id="XP_010482382.1">
    <property type="nucleotide sequence ID" value="XM_010484080.2"/>
</dbReference>
<dbReference type="SUPFAM" id="SSF52833">
    <property type="entry name" value="Thioredoxin-like"/>
    <property type="match status" value="1"/>
</dbReference>
<comment type="subcellular location">
    <subcellularLocation>
        <location evidence="1">Plastid</location>
        <location evidence="1">Chloroplast stroma</location>
    </subcellularLocation>
</comment>
<dbReference type="PRINTS" id="PR00421">
    <property type="entry name" value="THIOREDOXIN"/>
</dbReference>
<dbReference type="PANTHER" id="PTHR45663:SF11">
    <property type="entry name" value="GEO12009P1"/>
    <property type="match status" value="1"/>
</dbReference>
<organism evidence="7 8">
    <name type="scientific">Camelina sativa</name>
    <name type="common">False flax</name>
    <name type="synonym">Myagrum sativum</name>
    <dbReference type="NCBI Taxonomy" id="90675"/>
    <lineage>
        <taxon>Eukaryota</taxon>
        <taxon>Viridiplantae</taxon>
        <taxon>Streptophyta</taxon>
        <taxon>Embryophyta</taxon>
        <taxon>Tracheophyta</taxon>
        <taxon>Spermatophyta</taxon>
        <taxon>Magnoliopsida</taxon>
        <taxon>eudicotyledons</taxon>
        <taxon>Gunneridae</taxon>
        <taxon>Pentapetalae</taxon>
        <taxon>rosids</taxon>
        <taxon>malvids</taxon>
        <taxon>Brassicales</taxon>
        <taxon>Brassicaceae</taxon>
        <taxon>Camelineae</taxon>
        <taxon>Camelina</taxon>
    </lineage>
</organism>
<evidence type="ECO:0000256" key="4">
    <source>
        <dbReference type="ARBA" id="ARBA00023157"/>
    </source>
</evidence>
<evidence type="ECO:0000313" key="7">
    <source>
        <dbReference type="Proteomes" id="UP000694864"/>
    </source>
</evidence>
<name>A0ABM0X8S4_CAMSA</name>